<proteinExistence type="inferred from homology"/>
<keyword evidence="3" id="KW-0862">Zinc</keyword>
<evidence type="ECO:0008006" key="8">
    <source>
        <dbReference type="Google" id="ProtNLM"/>
    </source>
</evidence>
<evidence type="ECO:0000256" key="4">
    <source>
        <dbReference type="ARBA" id="ARBA00023002"/>
    </source>
</evidence>
<dbReference type="GO" id="GO:0046872">
    <property type="term" value="F:metal ion binding"/>
    <property type="evidence" value="ECO:0007669"/>
    <property type="project" value="UniProtKB-KW"/>
</dbReference>
<dbReference type="FunFam" id="3.40.50.1980:FF:000001">
    <property type="entry name" value="Histidinol dehydrogenase"/>
    <property type="match status" value="1"/>
</dbReference>
<dbReference type="PANTHER" id="PTHR21256:SF2">
    <property type="entry name" value="HISTIDINE BIOSYNTHESIS TRIFUNCTIONAL PROTEIN"/>
    <property type="match status" value="1"/>
</dbReference>
<dbReference type="EMBL" id="CP016908">
    <property type="protein sequence ID" value="APS00733.1"/>
    <property type="molecule type" value="Genomic_DNA"/>
</dbReference>
<comment type="cofactor">
    <cofactor evidence="1">
        <name>Zn(2+)</name>
        <dbReference type="ChEBI" id="CHEBI:29105"/>
    </cofactor>
</comment>
<sequence>MQIENLSRKLIIERSLAKSIVVIAPDLKSCFDISNLYAPEHLMLQINASENYIEWVRNAGSVFWGAWTPGAVGDCASGTNHVLPTVCACVYSGMGVETFMKSITFQQLTLEGLFEIGSVVALHWKASLLISDR</sequence>
<dbReference type="InterPro" id="IPR012131">
    <property type="entry name" value="Hstdl_DH"/>
</dbReference>
<comment type="similarity">
    <text evidence="5">Belongs to the histidinol dehydrogenase family.</text>
</comment>
<dbReference type="GO" id="GO:0005737">
    <property type="term" value="C:cytoplasm"/>
    <property type="evidence" value="ECO:0007669"/>
    <property type="project" value="TreeGrafter"/>
</dbReference>
<dbReference type="InterPro" id="IPR016161">
    <property type="entry name" value="Ald_DH/histidinol_DH"/>
</dbReference>
<keyword evidence="7" id="KW-1185">Reference proteome</keyword>
<dbReference type="KEGG" id="pabo:BCY86_08620"/>
<reference evidence="6 7" key="1">
    <citation type="submission" date="2016-08" db="EMBL/GenBank/DDBJ databases">
        <title>Identification and validation of antigenic proteins from Pajaroellobacter abortibovis using de-novo genome sequence assembly and reverse vaccinology.</title>
        <authorList>
            <person name="Welly B.T."/>
            <person name="Miller M.R."/>
            <person name="Stott J.L."/>
            <person name="Blanchard M.T."/>
            <person name="Islas-Trejo A.D."/>
            <person name="O'Rourke S.M."/>
            <person name="Young A.E."/>
            <person name="Medrano J.F."/>
            <person name="Van Eenennaam A.L."/>
        </authorList>
    </citation>
    <scope>NUCLEOTIDE SEQUENCE [LARGE SCALE GENOMIC DNA]</scope>
    <source>
        <strain evidence="6 7">BTF92-0548A/99-0131</strain>
    </source>
</reference>
<keyword evidence="2" id="KW-0479">Metal-binding</keyword>
<dbReference type="Pfam" id="PF00815">
    <property type="entry name" value="Histidinol_dh"/>
    <property type="match status" value="1"/>
</dbReference>
<organism evidence="6 7">
    <name type="scientific">Pajaroellobacter abortibovis</name>
    <dbReference type="NCBI Taxonomy" id="1882918"/>
    <lineage>
        <taxon>Bacteria</taxon>
        <taxon>Pseudomonadati</taxon>
        <taxon>Myxococcota</taxon>
        <taxon>Polyangia</taxon>
        <taxon>Polyangiales</taxon>
        <taxon>Polyangiaceae</taxon>
    </lineage>
</organism>
<dbReference type="PANTHER" id="PTHR21256">
    <property type="entry name" value="HISTIDINOL DEHYDROGENASE HDH"/>
    <property type="match status" value="1"/>
</dbReference>
<dbReference type="STRING" id="1882918.BCY86_08620"/>
<dbReference type="GO" id="GO:0051287">
    <property type="term" value="F:NAD binding"/>
    <property type="evidence" value="ECO:0007669"/>
    <property type="project" value="InterPro"/>
</dbReference>
<name>A0A1L6MYW6_9BACT</name>
<dbReference type="GO" id="GO:0004399">
    <property type="term" value="F:histidinol dehydrogenase activity"/>
    <property type="evidence" value="ECO:0007669"/>
    <property type="project" value="TreeGrafter"/>
</dbReference>
<evidence type="ECO:0000256" key="2">
    <source>
        <dbReference type="ARBA" id="ARBA00022723"/>
    </source>
</evidence>
<evidence type="ECO:0000256" key="5">
    <source>
        <dbReference type="RuleBase" id="RU004175"/>
    </source>
</evidence>
<evidence type="ECO:0000256" key="1">
    <source>
        <dbReference type="ARBA" id="ARBA00001947"/>
    </source>
</evidence>
<protein>
    <recommendedName>
        <fullName evidence="8">Histidinol dehydrogenase</fullName>
    </recommendedName>
</protein>
<keyword evidence="4" id="KW-0560">Oxidoreductase</keyword>
<dbReference type="SUPFAM" id="SSF53720">
    <property type="entry name" value="ALDH-like"/>
    <property type="match status" value="1"/>
</dbReference>
<gene>
    <name evidence="6" type="ORF">BCY86_08620</name>
</gene>
<evidence type="ECO:0000313" key="6">
    <source>
        <dbReference type="EMBL" id="APS00733.1"/>
    </source>
</evidence>
<evidence type="ECO:0000256" key="3">
    <source>
        <dbReference type="ARBA" id="ARBA00022833"/>
    </source>
</evidence>
<dbReference type="Gene3D" id="3.40.50.1980">
    <property type="entry name" value="Nitrogenase molybdenum iron protein domain"/>
    <property type="match status" value="1"/>
</dbReference>
<dbReference type="Proteomes" id="UP000185544">
    <property type="component" value="Chromosome"/>
</dbReference>
<dbReference type="AlphaFoldDB" id="A0A1L6MYW6"/>
<dbReference type="GO" id="GO:0000105">
    <property type="term" value="P:L-histidine biosynthetic process"/>
    <property type="evidence" value="ECO:0007669"/>
    <property type="project" value="UniProtKB-ARBA"/>
</dbReference>
<evidence type="ECO:0000313" key="7">
    <source>
        <dbReference type="Proteomes" id="UP000185544"/>
    </source>
</evidence>
<accession>A0A1L6MYW6</accession>
<dbReference type="Gene3D" id="1.20.5.1300">
    <property type="match status" value="1"/>
</dbReference>
<dbReference type="PRINTS" id="PR00083">
    <property type="entry name" value="HOLDHDRGNASE"/>
</dbReference>